<evidence type="ECO:0000313" key="2">
    <source>
        <dbReference type="Proteomes" id="UP000324748"/>
    </source>
</evidence>
<evidence type="ECO:0000313" key="1">
    <source>
        <dbReference type="EMBL" id="KAA1106056.1"/>
    </source>
</evidence>
<dbReference type="EMBL" id="VSWC01000040">
    <property type="protein sequence ID" value="KAA1106056.1"/>
    <property type="molecule type" value="Genomic_DNA"/>
</dbReference>
<protein>
    <submittedName>
        <fullName evidence="1">Uncharacterized protein</fullName>
    </submittedName>
</protein>
<organism evidence="1 2">
    <name type="scientific">Puccinia graminis f. sp. tritici</name>
    <dbReference type="NCBI Taxonomy" id="56615"/>
    <lineage>
        <taxon>Eukaryota</taxon>
        <taxon>Fungi</taxon>
        <taxon>Dikarya</taxon>
        <taxon>Basidiomycota</taxon>
        <taxon>Pucciniomycotina</taxon>
        <taxon>Pucciniomycetes</taxon>
        <taxon>Pucciniales</taxon>
        <taxon>Pucciniaceae</taxon>
        <taxon>Puccinia</taxon>
    </lineage>
</organism>
<comment type="caution">
    <text evidence="1">The sequence shown here is derived from an EMBL/GenBank/DDBJ whole genome shotgun (WGS) entry which is preliminary data.</text>
</comment>
<proteinExistence type="predicted"/>
<reference evidence="1 2" key="1">
    <citation type="submission" date="2019-05" db="EMBL/GenBank/DDBJ databases">
        <title>Emergence of the Ug99 lineage of the wheat stem rust pathogen through somatic hybridization.</title>
        <authorList>
            <person name="Li F."/>
            <person name="Upadhyaya N.M."/>
            <person name="Sperschneider J."/>
            <person name="Matny O."/>
            <person name="Nguyen-Phuc H."/>
            <person name="Mago R."/>
            <person name="Raley C."/>
            <person name="Miller M.E."/>
            <person name="Silverstein K.A.T."/>
            <person name="Henningsen E."/>
            <person name="Hirsch C.D."/>
            <person name="Visser B."/>
            <person name="Pretorius Z.A."/>
            <person name="Steffenson B.J."/>
            <person name="Schwessinger B."/>
            <person name="Dodds P.N."/>
            <person name="Figueroa M."/>
        </authorList>
    </citation>
    <scope>NUCLEOTIDE SEQUENCE [LARGE SCALE GENOMIC DNA]</scope>
    <source>
        <strain evidence="1">21-0</strain>
    </source>
</reference>
<sequence length="97" mass="11034">MQTTCPNPESAYAARNRNCVKTQKNHVYTGYHRLPQLSSLEVKSVPSIDLNNAIGRCSIKINWANGLPYWKAVTRLSFNMDPFFIISFGKKAQIFQP</sequence>
<dbReference type="AlphaFoldDB" id="A0A5B0PYS7"/>
<dbReference type="Proteomes" id="UP000324748">
    <property type="component" value="Unassembled WGS sequence"/>
</dbReference>
<keyword evidence="2" id="KW-1185">Reference proteome</keyword>
<accession>A0A5B0PYS7</accession>
<gene>
    <name evidence="1" type="ORF">PGT21_027760</name>
</gene>
<dbReference type="OrthoDB" id="67700at2759"/>
<name>A0A5B0PYS7_PUCGR</name>